<accession>A0AAW1XYY6</accession>
<feature type="chain" id="PRO_5043452673" evidence="1">
    <location>
        <begin position="31"/>
        <end position="97"/>
    </location>
</feature>
<name>A0AAW1XYY6_RUBAR</name>
<dbReference type="PANTHER" id="PTHR34663:SF19">
    <property type="match status" value="1"/>
</dbReference>
<dbReference type="PANTHER" id="PTHR34663">
    <property type="entry name" value="OS06G0637400 PROTEIN"/>
    <property type="match status" value="1"/>
</dbReference>
<keyword evidence="3" id="KW-1185">Reference proteome</keyword>
<comment type="caution">
    <text evidence="2">The sequence shown here is derived from an EMBL/GenBank/DDBJ whole genome shotgun (WGS) entry which is preliminary data.</text>
</comment>
<evidence type="ECO:0000313" key="3">
    <source>
        <dbReference type="Proteomes" id="UP001457282"/>
    </source>
</evidence>
<sequence length="97" mass="9942">MARGVLNSLTIFVILLASLLLSAQLTSVEARPLQNTSRSSSRNRVIAGESTEGYLSAVKSSSTSGASPPGPEGHRFVNLQSLAAVKNSGPGPGEGHP</sequence>
<reference evidence="2 3" key="1">
    <citation type="journal article" date="2023" name="G3 (Bethesda)">
        <title>A chromosome-length genome assembly and annotation of blackberry (Rubus argutus, cv. 'Hillquist').</title>
        <authorList>
            <person name="Bruna T."/>
            <person name="Aryal R."/>
            <person name="Dudchenko O."/>
            <person name="Sargent D.J."/>
            <person name="Mead D."/>
            <person name="Buti M."/>
            <person name="Cavallini A."/>
            <person name="Hytonen T."/>
            <person name="Andres J."/>
            <person name="Pham M."/>
            <person name="Weisz D."/>
            <person name="Mascagni F."/>
            <person name="Usai G."/>
            <person name="Natali L."/>
            <person name="Bassil N."/>
            <person name="Fernandez G.E."/>
            <person name="Lomsadze A."/>
            <person name="Armour M."/>
            <person name="Olukolu B."/>
            <person name="Poorten T."/>
            <person name="Britton C."/>
            <person name="Davik J."/>
            <person name="Ashrafi H."/>
            <person name="Aiden E.L."/>
            <person name="Borodovsky M."/>
            <person name="Worthington M."/>
        </authorList>
    </citation>
    <scope>NUCLEOTIDE SEQUENCE [LARGE SCALE GENOMIC DNA]</scope>
    <source>
        <strain evidence="2">PI 553951</strain>
    </source>
</reference>
<dbReference type="EMBL" id="JBEDUW010000002">
    <property type="protein sequence ID" value="KAK9941990.1"/>
    <property type="molecule type" value="Genomic_DNA"/>
</dbReference>
<dbReference type="InterPro" id="IPR044700">
    <property type="entry name" value="PIP2/PIPL1"/>
</dbReference>
<feature type="signal peptide" evidence="1">
    <location>
        <begin position="1"/>
        <end position="30"/>
    </location>
</feature>
<evidence type="ECO:0000313" key="2">
    <source>
        <dbReference type="EMBL" id="KAK9941990.1"/>
    </source>
</evidence>
<organism evidence="2 3">
    <name type="scientific">Rubus argutus</name>
    <name type="common">Southern blackberry</name>
    <dbReference type="NCBI Taxonomy" id="59490"/>
    <lineage>
        <taxon>Eukaryota</taxon>
        <taxon>Viridiplantae</taxon>
        <taxon>Streptophyta</taxon>
        <taxon>Embryophyta</taxon>
        <taxon>Tracheophyta</taxon>
        <taxon>Spermatophyta</taxon>
        <taxon>Magnoliopsida</taxon>
        <taxon>eudicotyledons</taxon>
        <taxon>Gunneridae</taxon>
        <taxon>Pentapetalae</taxon>
        <taxon>rosids</taxon>
        <taxon>fabids</taxon>
        <taxon>Rosales</taxon>
        <taxon>Rosaceae</taxon>
        <taxon>Rosoideae</taxon>
        <taxon>Rosoideae incertae sedis</taxon>
        <taxon>Rubus</taxon>
    </lineage>
</organism>
<dbReference type="Proteomes" id="UP001457282">
    <property type="component" value="Unassembled WGS sequence"/>
</dbReference>
<evidence type="ECO:0000256" key="1">
    <source>
        <dbReference type="SAM" id="SignalP"/>
    </source>
</evidence>
<protein>
    <submittedName>
        <fullName evidence="2">Uncharacterized protein</fullName>
    </submittedName>
</protein>
<dbReference type="GO" id="GO:0045087">
    <property type="term" value="P:innate immune response"/>
    <property type="evidence" value="ECO:0007669"/>
    <property type="project" value="InterPro"/>
</dbReference>
<keyword evidence="1" id="KW-0732">Signal</keyword>
<dbReference type="GO" id="GO:0050793">
    <property type="term" value="P:regulation of developmental process"/>
    <property type="evidence" value="ECO:0007669"/>
    <property type="project" value="InterPro"/>
</dbReference>
<proteinExistence type="predicted"/>
<dbReference type="AlphaFoldDB" id="A0AAW1XYY6"/>
<gene>
    <name evidence="2" type="ORF">M0R45_007680</name>
</gene>